<protein>
    <submittedName>
        <fullName evidence="2">Uncharacterized protein</fullName>
    </submittedName>
</protein>
<name>A0ABN3U7Q9_9ACTN</name>
<comment type="caution">
    <text evidence="2">The sequence shown here is derived from an EMBL/GenBank/DDBJ whole genome shotgun (WGS) entry which is preliminary data.</text>
</comment>
<organism evidence="2 3">
    <name type="scientific">Actinocorallia aurantiaca</name>
    <dbReference type="NCBI Taxonomy" id="46204"/>
    <lineage>
        <taxon>Bacteria</taxon>
        <taxon>Bacillati</taxon>
        <taxon>Actinomycetota</taxon>
        <taxon>Actinomycetes</taxon>
        <taxon>Streptosporangiales</taxon>
        <taxon>Thermomonosporaceae</taxon>
        <taxon>Actinocorallia</taxon>
    </lineage>
</organism>
<feature type="region of interest" description="Disordered" evidence="1">
    <location>
        <begin position="1"/>
        <end position="24"/>
    </location>
</feature>
<sequence length="120" mass="13088">MTYRYPQGRRPSTTTPQWPVSAGTEAAWPASESVAPVIPVARRNARSLPRHRGPGPLPRPRRTARAIPCGSPDADTLGAASDGIMRAIAEPPGEPRGRRPSAEPHVHRRESTRNRRFEGA</sequence>
<feature type="region of interest" description="Disordered" evidence="1">
    <location>
        <begin position="42"/>
        <end position="120"/>
    </location>
</feature>
<feature type="compositionally biased region" description="Basic and acidic residues" evidence="1">
    <location>
        <begin position="93"/>
        <end position="120"/>
    </location>
</feature>
<evidence type="ECO:0000313" key="3">
    <source>
        <dbReference type="Proteomes" id="UP001501842"/>
    </source>
</evidence>
<dbReference type="Proteomes" id="UP001501842">
    <property type="component" value="Unassembled WGS sequence"/>
</dbReference>
<feature type="compositionally biased region" description="Basic residues" evidence="1">
    <location>
        <begin position="43"/>
        <end position="64"/>
    </location>
</feature>
<evidence type="ECO:0000313" key="2">
    <source>
        <dbReference type="EMBL" id="GAA2726199.1"/>
    </source>
</evidence>
<dbReference type="EMBL" id="BAAATZ010000009">
    <property type="protein sequence ID" value="GAA2726199.1"/>
    <property type="molecule type" value="Genomic_DNA"/>
</dbReference>
<reference evidence="2 3" key="1">
    <citation type="journal article" date="2019" name="Int. J. Syst. Evol. Microbiol.">
        <title>The Global Catalogue of Microorganisms (GCM) 10K type strain sequencing project: providing services to taxonomists for standard genome sequencing and annotation.</title>
        <authorList>
            <consortium name="The Broad Institute Genomics Platform"/>
            <consortium name="The Broad Institute Genome Sequencing Center for Infectious Disease"/>
            <person name="Wu L."/>
            <person name="Ma J."/>
        </authorList>
    </citation>
    <scope>NUCLEOTIDE SEQUENCE [LARGE SCALE GENOMIC DNA]</scope>
    <source>
        <strain evidence="2 3">JCM 8201</strain>
    </source>
</reference>
<gene>
    <name evidence="2" type="ORF">GCM10010439_28120</name>
</gene>
<accession>A0ABN3U7Q9</accession>
<keyword evidence="3" id="KW-1185">Reference proteome</keyword>
<proteinExistence type="predicted"/>
<evidence type="ECO:0000256" key="1">
    <source>
        <dbReference type="SAM" id="MobiDB-lite"/>
    </source>
</evidence>